<evidence type="ECO:0000313" key="7">
    <source>
        <dbReference type="Proteomes" id="UP000291917"/>
    </source>
</evidence>
<reference evidence="4 6" key="1">
    <citation type="submission" date="2018-08" db="EMBL/GenBank/DDBJ databases">
        <title>A genome reference for cultivated species of the human gut microbiota.</title>
        <authorList>
            <person name="Zou Y."/>
            <person name="Xue W."/>
            <person name="Luo G."/>
        </authorList>
    </citation>
    <scope>NUCLEOTIDE SEQUENCE [LARGE SCALE GENOMIC DNA]</scope>
    <source>
        <strain evidence="4 6">AM26-26AC</strain>
    </source>
</reference>
<sequence length="531" mass="58828">MKKYIITAIALATLLIGSVTFTACEDIDDIHELSLNRLLSPTNLIGKINSKVNITASWDAMDNATAYIIEFYKEDPNCEGTPVLSETIEGTEFTKEGLEGETEYTIRVKSIAEGLNDSKWSVISRTTEVIEQILKTIEDTNVNDKTATIKWTAGEAVTELQLSWIDKDKKAQKATLKISEAEVAAGQKVLTDLIPSTAYEIRIKNDKKTRGIRTFTTKADLTTVIQVHSGDDLTAILDNAKEGAYIAIMDNAKYTIYAPDDDAKTYTLNKSLTISGYYSSNRPTIKGCITIGSSVKTLELSNVILNGEKKADGLLIMGKDPAEIETFKVNGCDISDYKNSVINNESKVNIGSITIQNSTISNIGRDVIDIRGGKLKSIEVSACTFNNTARTFLRNNSSSIATISFTQCTFYKVCHLDNKDNNGLFLMDKTTDNSELIVKQCLFYNIGMEKLGDNKYVGTWTRSDKMKASETYADNYYYDSPNLWTNSKYAKDYSMVATEANPQFIDAENGNFTVGNKELVGNEIGDPRWLK</sequence>
<evidence type="ECO:0000259" key="2">
    <source>
        <dbReference type="PROSITE" id="PS50853"/>
    </source>
</evidence>
<dbReference type="Gene3D" id="2.60.40.10">
    <property type="entry name" value="Immunoglobulins"/>
    <property type="match status" value="2"/>
</dbReference>
<keyword evidence="1" id="KW-0732">Signal</keyword>
<reference evidence="3 8" key="2">
    <citation type="journal article" date="2019" name="Nat. Med.">
        <title>A library of human gut bacterial isolates paired with longitudinal multiomics data enables mechanistic microbiome research.</title>
        <authorList>
            <person name="Poyet M."/>
            <person name="Groussin M."/>
            <person name="Gibbons S.M."/>
            <person name="Avila-Pacheco J."/>
            <person name="Jiang X."/>
            <person name="Kearney S.M."/>
            <person name="Perrotta A.R."/>
            <person name="Berdy B."/>
            <person name="Zhao S."/>
            <person name="Lieberman T.D."/>
            <person name="Swanson P.K."/>
            <person name="Smith M."/>
            <person name="Roesemann S."/>
            <person name="Alexander J.E."/>
            <person name="Rich S.A."/>
            <person name="Livny J."/>
            <person name="Vlamakis H."/>
            <person name="Clish C."/>
            <person name="Bullock K."/>
            <person name="Deik A."/>
            <person name="Scott J."/>
            <person name="Pierce K.A."/>
            <person name="Xavier R.J."/>
            <person name="Alm E.J."/>
        </authorList>
    </citation>
    <scope>NUCLEOTIDE SEQUENCE [LARGE SCALE GENOMIC DNA]</scope>
    <source>
        <strain evidence="3 8">BIOML-A1</strain>
    </source>
</reference>
<dbReference type="PROSITE" id="PS51257">
    <property type="entry name" value="PROKAR_LIPOPROTEIN"/>
    <property type="match status" value="1"/>
</dbReference>
<dbReference type="Pfam" id="PF17161">
    <property type="entry name" value="DUF5123"/>
    <property type="match status" value="1"/>
</dbReference>
<dbReference type="RefSeq" id="WP_004293788.1">
    <property type="nucleotide sequence ID" value="NZ_JADNCV010000002.1"/>
</dbReference>
<evidence type="ECO:0000313" key="4">
    <source>
        <dbReference type="EMBL" id="RHF08109.1"/>
    </source>
</evidence>
<dbReference type="PROSITE" id="PS50853">
    <property type="entry name" value="FN3"/>
    <property type="match status" value="1"/>
</dbReference>
<evidence type="ECO:0000313" key="6">
    <source>
        <dbReference type="Proteomes" id="UP000283538"/>
    </source>
</evidence>
<dbReference type="SUPFAM" id="SSF49265">
    <property type="entry name" value="Fibronectin type III"/>
    <property type="match status" value="1"/>
</dbReference>
<evidence type="ECO:0000256" key="1">
    <source>
        <dbReference type="SAM" id="SignalP"/>
    </source>
</evidence>
<accession>A0A414MAF0</accession>
<gene>
    <name evidence="4" type="ORF">DW701_11070</name>
    <name evidence="5" type="ORF">EAJ03_06625</name>
    <name evidence="3" type="ORF">F2Z23_06790</name>
</gene>
<dbReference type="AlphaFoldDB" id="A0A414MAF0"/>
<dbReference type="SUPFAM" id="SSF51126">
    <property type="entry name" value="Pectin lyase-like"/>
    <property type="match status" value="1"/>
</dbReference>
<dbReference type="InterPro" id="IPR032530">
    <property type="entry name" value="DUF4957"/>
</dbReference>
<feature type="chain" id="PRO_5044602552" evidence="1">
    <location>
        <begin position="24"/>
        <end position="531"/>
    </location>
</feature>
<dbReference type="CDD" id="cd00063">
    <property type="entry name" value="FN3"/>
    <property type="match status" value="2"/>
</dbReference>
<proteinExistence type="predicted"/>
<dbReference type="Proteomes" id="UP000291917">
    <property type="component" value="Unassembled WGS sequence"/>
</dbReference>
<dbReference type="Proteomes" id="UP000283538">
    <property type="component" value="Unassembled WGS sequence"/>
</dbReference>
<evidence type="ECO:0000313" key="5">
    <source>
        <dbReference type="EMBL" id="RYT75941.1"/>
    </source>
</evidence>
<protein>
    <submittedName>
        <fullName evidence="4">DUF5123 domain-containing protein</fullName>
    </submittedName>
</protein>
<dbReference type="InterPro" id="IPR033427">
    <property type="entry name" value="DUF5123"/>
</dbReference>
<dbReference type="EMBL" id="RCXL01000007">
    <property type="protein sequence ID" value="RYT75941.1"/>
    <property type="molecule type" value="Genomic_DNA"/>
</dbReference>
<dbReference type="InterPro" id="IPR011050">
    <property type="entry name" value="Pectin_lyase_fold/virulence"/>
</dbReference>
<dbReference type="InterPro" id="IPR036116">
    <property type="entry name" value="FN3_sf"/>
</dbReference>
<dbReference type="SMART" id="SM00060">
    <property type="entry name" value="FN3"/>
    <property type="match status" value="2"/>
</dbReference>
<reference evidence="5 7" key="3">
    <citation type="journal article" date="2019" name="Science, e1252229">
        <title>Invertible promoters mediate bacterial phase variation, antibiotic resistance, and host adaptation in the gut.</title>
        <authorList>
            <person name="Jiang X."/>
            <person name="Hall A.B."/>
            <person name="Arthur T.D."/>
            <person name="Plichta D.R."/>
            <person name="Covington C.T."/>
            <person name="Poyet M."/>
            <person name="Crothers J."/>
            <person name="Moses P.L."/>
            <person name="Tolonen A.C."/>
            <person name="Vlamakis H."/>
            <person name="Alm E.J."/>
            <person name="Xavier R.J."/>
        </authorList>
    </citation>
    <scope>NUCLEOTIDE SEQUENCE [LARGE SCALE GENOMIC DNA]</scope>
    <source>
        <strain evidence="5">Bj_0095</strain>
        <strain evidence="7">bj_0095</strain>
    </source>
</reference>
<evidence type="ECO:0000313" key="8">
    <source>
        <dbReference type="Proteomes" id="UP000335496"/>
    </source>
</evidence>
<dbReference type="InterPro" id="IPR013783">
    <property type="entry name" value="Ig-like_fold"/>
</dbReference>
<feature type="domain" description="Fibronectin type-III" evidence="2">
    <location>
        <begin position="40"/>
        <end position="132"/>
    </location>
</feature>
<name>A0A414MAF0_9BACE</name>
<dbReference type="Proteomes" id="UP000335496">
    <property type="component" value="Unassembled WGS sequence"/>
</dbReference>
<comment type="caution">
    <text evidence="4">The sequence shown here is derived from an EMBL/GenBank/DDBJ whole genome shotgun (WGS) entry which is preliminary data.</text>
</comment>
<evidence type="ECO:0000313" key="3">
    <source>
        <dbReference type="EMBL" id="KAA5274788.1"/>
    </source>
</evidence>
<feature type="signal peptide" evidence="1">
    <location>
        <begin position="1"/>
        <end position="23"/>
    </location>
</feature>
<dbReference type="EMBL" id="QSLA01000012">
    <property type="protein sequence ID" value="RHF08109.1"/>
    <property type="molecule type" value="Genomic_DNA"/>
</dbReference>
<organism evidence="4 6">
    <name type="scientific">Bacteroides eggerthii</name>
    <dbReference type="NCBI Taxonomy" id="28111"/>
    <lineage>
        <taxon>Bacteria</taxon>
        <taxon>Pseudomonadati</taxon>
        <taxon>Bacteroidota</taxon>
        <taxon>Bacteroidia</taxon>
        <taxon>Bacteroidales</taxon>
        <taxon>Bacteroidaceae</taxon>
        <taxon>Bacteroides</taxon>
    </lineage>
</organism>
<dbReference type="InterPro" id="IPR003961">
    <property type="entry name" value="FN3_dom"/>
</dbReference>
<dbReference type="Pfam" id="PF16318">
    <property type="entry name" value="DUF4957"/>
    <property type="match status" value="1"/>
</dbReference>
<dbReference type="EMBL" id="VVZX01000007">
    <property type="protein sequence ID" value="KAA5274788.1"/>
    <property type="molecule type" value="Genomic_DNA"/>
</dbReference>
<keyword evidence="8" id="KW-1185">Reference proteome</keyword>